<evidence type="ECO:0000313" key="6">
    <source>
        <dbReference type="Proteomes" id="UP000299102"/>
    </source>
</evidence>
<accession>A0A4C1VAX4</accession>
<sequence length="448" mass="48971">MPTASAGVCGDLLPFSLVPVARRTYEALRPAPMRSYSSESSYTSSEDGCGEGGGERLAVLSYEQVRRLNDVMDEVVAIHGRGNFPTLHVRLRELVAGVRARLEAAVSSGGAGVAVRDVRLNGGAASHVLADFPQPYSDIDLIFTAELPTARHCDRVKAAVLGHLATLMPAAVPRRRATPASLKEAYVSKMVRVNSDGDRWSLISLGDPRGHKSVELKFVDAMRRQFEFSVDSFQIVLDSLLAFHECAQLPIGENFYPTVVGESVYGDFHEALHHLTDKLIATRRPEEIRGGGLLKYCALLARGYRPARPDAIKTLERYMCSRFFIDFPELGQQRAKLEAYLRNHFATREDALRHRYLTLLHGVVRDSTVCLMGHERRQTLALIESLACRELCAAERARAAAAAPHPAPLLVSGYYVTCCCPCAACCAACAPAPPPCACCADCWRACPA</sequence>
<gene>
    <name evidence="5" type="primary">fam46c</name>
    <name evidence="5" type="ORF">EVAR_23125_1</name>
</gene>
<dbReference type="Pfam" id="PF07984">
    <property type="entry name" value="NTP_transf_7"/>
    <property type="match status" value="1"/>
</dbReference>
<name>A0A4C1VAX4_EUMVA</name>
<keyword evidence="6" id="KW-1185">Reference proteome</keyword>
<dbReference type="GO" id="GO:0048255">
    <property type="term" value="P:mRNA stabilization"/>
    <property type="evidence" value="ECO:0007669"/>
    <property type="project" value="TreeGrafter"/>
</dbReference>
<dbReference type="EMBL" id="BGZK01000311">
    <property type="protein sequence ID" value="GBP35876.1"/>
    <property type="molecule type" value="Genomic_DNA"/>
</dbReference>
<dbReference type="GO" id="GO:0003723">
    <property type="term" value="F:RNA binding"/>
    <property type="evidence" value="ECO:0007669"/>
    <property type="project" value="TreeGrafter"/>
</dbReference>
<evidence type="ECO:0000313" key="5">
    <source>
        <dbReference type="EMBL" id="GBP35876.1"/>
    </source>
</evidence>
<dbReference type="EC" id="2.7.7.19" evidence="2"/>
<proteinExistence type="inferred from homology"/>
<evidence type="ECO:0000256" key="4">
    <source>
        <dbReference type="ARBA" id="ARBA00047933"/>
    </source>
</evidence>
<evidence type="ECO:0000256" key="2">
    <source>
        <dbReference type="ARBA" id="ARBA00012388"/>
    </source>
</evidence>
<dbReference type="AlphaFoldDB" id="A0A4C1VAX4"/>
<dbReference type="PANTHER" id="PTHR12974">
    <property type="entry name" value="PRION-LIKE- Q/N-RICH -DOMAIN-BEARING PROTEIN PROTEIN 44"/>
    <property type="match status" value="1"/>
</dbReference>
<dbReference type="GO" id="GO:1990817">
    <property type="term" value="F:poly(A) RNA polymerase activity"/>
    <property type="evidence" value="ECO:0007669"/>
    <property type="project" value="UniProtKB-EC"/>
</dbReference>
<dbReference type="Proteomes" id="UP000299102">
    <property type="component" value="Unassembled WGS sequence"/>
</dbReference>
<evidence type="ECO:0000256" key="1">
    <source>
        <dbReference type="ARBA" id="ARBA00007631"/>
    </source>
</evidence>
<evidence type="ECO:0000256" key="3">
    <source>
        <dbReference type="ARBA" id="ARBA00022679"/>
    </source>
</evidence>
<keyword evidence="3 5" id="KW-0808">Transferase</keyword>
<organism evidence="5 6">
    <name type="scientific">Eumeta variegata</name>
    <name type="common">Bagworm moth</name>
    <name type="synonym">Eumeta japonica</name>
    <dbReference type="NCBI Taxonomy" id="151549"/>
    <lineage>
        <taxon>Eukaryota</taxon>
        <taxon>Metazoa</taxon>
        <taxon>Ecdysozoa</taxon>
        <taxon>Arthropoda</taxon>
        <taxon>Hexapoda</taxon>
        <taxon>Insecta</taxon>
        <taxon>Pterygota</taxon>
        <taxon>Neoptera</taxon>
        <taxon>Endopterygota</taxon>
        <taxon>Lepidoptera</taxon>
        <taxon>Glossata</taxon>
        <taxon>Ditrysia</taxon>
        <taxon>Tineoidea</taxon>
        <taxon>Psychidae</taxon>
        <taxon>Oiketicinae</taxon>
        <taxon>Eumeta</taxon>
    </lineage>
</organism>
<comment type="caution">
    <text evidence="5">The sequence shown here is derived from an EMBL/GenBank/DDBJ whole genome shotgun (WGS) entry which is preliminary data.</text>
</comment>
<dbReference type="OrthoDB" id="10065073at2759"/>
<dbReference type="InterPro" id="IPR012937">
    <property type="entry name" value="TET5"/>
</dbReference>
<dbReference type="PANTHER" id="PTHR12974:SF36">
    <property type="entry name" value="POLYNUCLEOTIDE ADENYLYLTRANSFERASE"/>
    <property type="match status" value="1"/>
</dbReference>
<dbReference type="STRING" id="151549.A0A4C1VAX4"/>
<comment type="similarity">
    <text evidence="1">Belongs to the TENT family.</text>
</comment>
<protein>
    <recommendedName>
        <fullName evidence="2">polynucleotide adenylyltransferase</fullName>
        <ecNumber evidence="2">2.7.7.19</ecNumber>
    </recommendedName>
</protein>
<dbReference type="SMART" id="SM01153">
    <property type="entry name" value="DUF1693"/>
    <property type="match status" value="1"/>
</dbReference>
<comment type="catalytic activity">
    <reaction evidence="4">
        <text>RNA(n) + ATP = RNA(n)-3'-adenine ribonucleotide + diphosphate</text>
        <dbReference type="Rhea" id="RHEA:11332"/>
        <dbReference type="Rhea" id="RHEA-COMP:14527"/>
        <dbReference type="Rhea" id="RHEA-COMP:17347"/>
        <dbReference type="ChEBI" id="CHEBI:30616"/>
        <dbReference type="ChEBI" id="CHEBI:33019"/>
        <dbReference type="ChEBI" id="CHEBI:140395"/>
        <dbReference type="ChEBI" id="CHEBI:173115"/>
        <dbReference type="EC" id="2.7.7.19"/>
    </reaction>
    <physiologicalReaction direction="left-to-right" evidence="4">
        <dbReference type="Rhea" id="RHEA:11333"/>
    </physiologicalReaction>
</comment>
<reference evidence="5 6" key="1">
    <citation type="journal article" date="2019" name="Commun. Biol.">
        <title>The bagworm genome reveals a unique fibroin gene that provides high tensile strength.</title>
        <authorList>
            <person name="Kono N."/>
            <person name="Nakamura H."/>
            <person name="Ohtoshi R."/>
            <person name="Tomita M."/>
            <person name="Numata K."/>
            <person name="Arakawa K."/>
        </authorList>
    </citation>
    <scope>NUCLEOTIDE SEQUENCE [LARGE SCALE GENOMIC DNA]</scope>
</reference>